<dbReference type="STRING" id="1445510.YC6258_04558"/>
<accession>A0A0C5VB67</accession>
<dbReference type="Proteomes" id="UP000032266">
    <property type="component" value="Chromosome"/>
</dbReference>
<reference evidence="2 3" key="1">
    <citation type="submission" date="2014-01" db="EMBL/GenBank/DDBJ databases">
        <title>Full genme sequencing of cellulolytic bacterium Gynuella sunshinyii YC6258T gen. nov., sp. nov.</title>
        <authorList>
            <person name="Khan H."/>
            <person name="Chung E.J."/>
            <person name="Chung Y.R."/>
        </authorList>
    </citation>
    <scope>NUCLEOTIDE SEQUENCE [LARGE SCALE GENOMIC DNA]</scope>
    <source>
        <strain evidence="2 3">YC6258</strain>
    </source>
</reference>
<evidence type="ECO:0000259" key="1">
    <source>
        <dbReference type="Pfam" id="PF09836"/>
    </source>
</evidence>
<proteinExistence type="predicted"/>
<protein>
    <recommendedName>
        <fullName evidence="1">Putative DNA-binding domain-containing protein</fullName>
    </recommendedName>
</protein>
<dbReference type="InterPro" id="IPR044922">
    <property type="entry name" value="DUF2063_N_sf"/>
</dbReference>
<dbReference type="Pfam" id="PF09836">
    <property type="entry name" value="DUF2063"/>
    <property type="match status" value="1"/>
</dbReference>
<evidence type="ECO:0000313" key="2">
    <source>
        <dbReference type="EMBL" id="AJQ96590.1"/>
    </source>
</evidence>
<gene>
    <name evidence="2" type="ORF">YC6258_04558</name>
</gene>
<name>A0A0C5VB67_9GAMM</name>
<organism evidence="2 3">
    <name type="scientific">Gynuella sunshinyii YC6258</name>
    <dbReference type="NCBI Taxonomy" id="1445510"/>
    <lineage>
        <taxon>Bacteria</taxon>
        <taxon>Pseudomonadati</taxon>
        <taxon>Pseudomonadota</taxon>
        <taxon>Gammaproteobacteria</taxon>
        <taxon>Oceanospirillales</taxon>
        <taxon>Saccharospirillaceae</taxon>
        <taxon>Gynuella</taxon>
    </lineage>
</organism>
<dbReference type="InterPro" id="IPR018640">
    <property type="entry name" value="DUF2063"/>
</dbReference>
<evidence type="ECO:0000313" key="3">
    <source>
        <dbReference type="Proteomes" id="UP000032266"/>
    </source>
</evidence>
<sequence length="269" mass="30478">MASTLATLQQNFLSAISGVQSTPIDAVLDTATLTAAQRMAIYHNAYFQRLHEVLQQDYPTVHSLIGDDMFHQLAKDYTLAYPSTYTSIRWFAEQLPAFLGQAEPYRQHAILAELGEWERHLRAAFDGADAVPLRPDSLQTVAAEHWPHLRFVFVPTFRLCEHRFNTVAVWQALKEDSPPPEIEALADSEYWLIWRSGLQTSYQSVSSEEAELIQQVQQGNHFAGLCELLSDQHGEQTAQVAIGLLQKWIQAEMLQSLHLTTRDFDAVDL</sequence>
<dbReference type="RefSeq" id="WP_044618573.1">
    <property type="nucleotide sequence ID" value="NZ_CP007142.1"/>
</dbReference>
<keyword evidence="3" id="KW-1185">Reference proteome</keyword>
<dbReference type="EMBL" id="CP007142">
    <property type="protein sequence ID" value="AJQ96590.1"/>
    <property type="molecule type" value="Genomic_DNA"/>
</dbReference>
<dbReference type="Gene3D" id="1.10.150.690">
    <property type="entry name" value="DUF2063"/>
    <property type="match status" value="1"/>
</dbReference>
<dbReference type="KEGG" id="gsn:YC6258_04558"/>
<dbReference type="AlphaFoldDB" id="A0A0C5VB67"/>
<dbReference type="HOGENOM" id="CLU_086594_1_0_6"/>
<feature type="domain" description="Putative DNA-binding" evidence="1">
    <location>
        <begin position="8"/>
        <end position="99"/>
    </location>
</feature>